<keyword evidence="2" id="KW-0472">Membrane</keyword>
<evidence type="ECO:0000256" key="2">
    <source>
        <dbReference type="SAM" id="Phobius"/>
    </source>
</evidence>
<keyword evidence="2" id="KW-0812">Transmembrane</keyword>
<reference evidence="3" key="1">
    <citation type="submission" date="2023-06" db="EMBL/GenBank/DDBJ databases">
        <title>Robiginitalea aurantiacus sp. nov. and Algoriphagus sediminis sp. nov., isolated from coastal sediment.</title>
        <authorList>
            <person name="Zhou Z.Y."/>
            <person name="An J."/>
            <person name="Jia Y.W."/>
            <person name="Du Z.J."/>
        </authorList>
    </citation>
    <scope>NUCLEOTIDE SEQUENCE</scope>
    <source>
        <strain evidence="3">C2-7</strain>
    </source>
</reference>
<proteinExistence type="predicted"/>
<feature type="region of interest" description="Disordered" evidence="1">
    <location>
        <begin position="52"/>
        <end position="113"/>
    </location>
</feature>
<evidence type="ECO:0000313" key="3">
    <source>
        <dbReference type="EMBL" id="MDN3204581.1"/>
    </source>
</evidence>
<dbReference type="RefSeq" id="WP_290000219.1">
    <property type="nucleotide sequence ID" value="NZ_JAUEPH010000004.1"/>
</dbReference>
<protein>
    <submittedName>
        <fullName evidence="3">Uncharacterized protein</fullName>
    </submittedName>
</protein>
<gene>
    <name evidence="3" type="ORF">QVH07_10495</name>
</gene>
<accession>A0ABT7YDN8</accession>
<keyword evidence="4" id="KW-1185">Reference proteome</keyword>
<comment type="caution">
    <text evidence="3">The sequence shown here is derived from an EMBL/GenBank/DDBJ whole genome shotgun (WGS) entry which is preliminary data.</text>
</comment>
<evidence type="ECO:0000313" key="4">
    <source>
        <dbReference type="Proteomes" id="UP001171916"/>
    </source>
</evidence>
<evidence type="ECO:0000256" key="1">
    <source>
        <dbReference type="SAM" id="MobiDB-lite"/>
    </source>
</evidence>
<dbReference type="EMBL" id="JAUEPH010000004">
    <property type="protein sequence ID" value="MDN3204581.1"/>
    <property type="molecule type" value="Genomic_DNA"/>
</dbReference>
<dbReference type="Proteomes" id="UP001171916">
    <property type="component" value="Unassembled WGS sequence"/>
</dbReference>
<feature type="transmembrane region" description="Helical" evidence="2">
    <location>
        <begin position="12"/>
        <end position="30"/>
    </location>
</feature>
<organism evidence="3 4">
    <name type="scientific">Algoriphagus sediminis</name>
    <dbReference type="NCBI Taxonomy" id="3057113"/>
    <lineage>
        <taxon>Bacteria</taxon>
        <taxon>Pseudomonadati</taxon>
        <taxon>Bacteroidota</taxon>
        <taxon>Cytophagia</taxon>
        <taxon>Cytophagales</taxon>
        <taxon>Cyclobacteriaceae</taxon>
        <taxon>Algoriphagus</taxon>
    </lineage>
</organism>
<keyword evidence="2" id="KW-1133">Transmembrane helix</keyword>
<name>A0ABT7YDN8_9BACT</name>
<sequence>MPEQRDNWTQRILAIATLIGSMTPLVIYGLDKMQEGKPQVETFDTRENIEIQPVDQDSKEEPPVPDNPGTTLADRRKTMVPEMKSNNGQVANEDQLKGSGGVNGVNSDNRPPEEMMAREVKTFQLIREGYVLAEGRYLPFDENQLRLYPSEIDTKKRVVQIVIKDNNGTTITRGEIGESEDFEFDYNSSKYKIQLLGVKSRVLVSDLAYFNIYKMD</sequence>